<sequence length="43" mass="5007">MLQQSQGQWKCYYRAVDKYGHVIDCFSVTAVMKKRLAPSLSRL</sequence>
<dbReference type="AlphaFoldDB" id="A0A0H3ZZ02"/>
<proteinExistence type="predicted"/>
<accession>A0A0H3ZZ02</accession>
<protein>
    <submittedName>
        <fullName evidence="2">Uncharacterized protein</fullName>
    </submittedName>
</protein>
<evidence type="ECO:0000313" key="2">
    <source>
        <dbReference type="EMBL" id="AKN39109.1"/>
    </source>
</evidence>
<dbReference type="EMBL" id="KP795634">
    <property type="protein sequence ID" value="AKN39109.1"/>
    <property type="molecule type" value="Genomic_DNA"/>
</dbReference>
<dbReference type="EMBL" id="KP795587">
    <property type="protein sequence ID" value="AKN38484.1"/>
    <property type="molecule type" value="Genomic_DNA"/>
</dbReference>
<name>A0A0H3ZZ02_9VIBR</name>
<organism evidence="2">
    <name type="scientific">Vibrio genomosp. F6</name>
    <dbReference type="NCBI Taxonomy" id="723172"/>
    <lineage>
        <taxon>Bacteria</taxon>
        <taxon>Pseudomonadati</taxon>
        <taxon>Pseudomonadota</taxon>
        <taxon>Gammaproteobacteria</taxon>
        <taxon>Vibrionales</taxon>
        <taxon>Vibrionaceae</taxon>
        <taxon>Vibrio</taxon>
    </lineage>
</organism>
<evidence type="ECO:0000313" key="1">
    <source>
        <dbReference type="EMBL" id="AKN38484.1"/>
    </source>
</evidence>
<reference evidence="2" key="1">
    <citation type="journal article" date="2015" name="MBio">
        <title>Eco-Evolutionary Dynamics of Episomes among Ecologically Cohesive Bacterial Populations.</title>
        <authorList>
            <person name="Xue H."/>
            <person name="Cordero O.X."/>
            <person name="Camas F.M."/>
            <person name="Trimble W."/>
            <person name="Meyer F."/>
            <person name="Guglielmini J."/>
            <person name="Rocha E.P."/>
            <person name="Polz M.F."/>
        </authorList>
    </citation>
    <scope>NUCLEOTIDE SEQUENCE</scope>
    <source>
        <strain evidence="2">FF_110</strain>
        <strain evidence="1">FF_136</strain>
    </source>
</reference>